<dbReference type="OrthoDB" id="3190163at2"/>
<dbReference type="Pfam" id="PF03703">
    <property type="entry name" value="bPH_2"/>
    <property type="match status" value="3"/>
</dbReference>
<reference evidence="5" key="1">
    <citation type="submission" date="2016-07" db="EMBL/GenBank/DDBJ databases">
        <title>Sequence Frankia sp. strain CcI1.17.</title>
        <authorList>
            <person name="Ghodhbane-Gtari F."/>
            <person name="Swanson E."/>
            <person name="Gueddou A."/>
            <person name="Morris K."/>
            <person name="Hezbri K."/>
            <person name="Ktari A."/>
            <person name="Nouioui I."/>
            <person name="Abebe-Akele F."/>
            <person name="Simpson S."/>
            <person name="Thomas K."/>
            <person name="Gtari M."/>
            <person name="Tisa L.S."/>
            <person name="Hurst S."/>
        </authorList>
    </citation>
    <scope>NUCLEOTIDE SEQUENCE [LARGE SCALE GENOMIC DNA]</scope>
    <source>
        <strain evidence="5">Cc1.17</strain>
    </source>
</reference>
<dbReference type="EMBL" id="MBLM01000163">
    <property type="protein sequence ID" value="OHV29281.1"/>
    <property type="molecule type" value="Genomic_DNA"/>
</dbReference>
<keyword evidence="2" id="KW-1133">Transmembrane helix</keyword>
<feature type="transmembrane region" description="Helical" evidence="2">
    <location>
        <begin position="188"/>
        <end position="221"/>
    </location>
</feature>
<feature type="domain" description="YdbS-like PH" evidence="3">
    <location>
        <begin position="342"/>
        <end position="410"/>
    </location>
</feature>
<protein>
    <recommendedName>
        <fullName evidence="3">YdbS-like PH domain-containing protein</fullName>
    </recommendedName>
</protein>
<dbReference type="Proteomes" id="UP000179627">
    <property type="component" value="Unassembled WGS sequence"/>
</dbReference>
<dbReference type="AlphaFoldDB" id="A0A1S1Q731"/>
<comment type="caution">
    <text evidence="4">The sequence shown here is derived from an EMBL/GenBank/DDBJ whole genome shotgun (WGS) entry which is preliminary data.</text>
</comment>
<sequence length="458" mass="49775">MTSAGSEPADEYHHLHPLTPLLRGWLLVGAVAASVLRNFVEEISARGVLITLLLLLPTASAYGYCAWRFTRYRVNAESIRLETGLLFKRFRDVRLDRIQAVEIAQPLLARAAGLAVLRLDLGGAHDGDEESGTSLSYLSLERARTLRAELLARAAGVAPDIGEAPERPLTVVPPGRLAASIALSPAPWLALAAAFVLITPALLTGTFAGFVAVTPALVGVWRTSFRRFASGYHFTVSESPDGLRVRGGLLNRAHHTVPHGRVQAIRLRSSPLWRWPGWVEVQINVAGEARSMLLPVAPRAQAVALIERLLPKVDLGAVAMLPPPGRARLLAPLRWHHIRCGADDQVFVTQSGRLWQRTEIVPHLKVQSIQVVQQPLHRVLRLADVHLDCTGGPVRIRAGLRDVQEAYRIAAGQAERSRLGPHATLTARTDRSDDPPPAQTEYDSPLAAVCAPEYGPAG</sequence>
<keyword evidence="5" id="KW-1185">Reference proteome</keyword>
<dbReference type="PIRSF" id="PIRSF026631">
    <property type="entry name" value="UCP026631"/>
    <property type="match status" value="1"/>
</dbReference>
<proteinExistence type="predicted"/>
<feature type="domain" description="YdbS-like PH" evidence="3">
    <location>
        <begin position="67"/>
        <end position="149"/>
    </location>
</feature>
<evidence type="ECO:0000256" key="2">
    <source>
        <dbReference type="SAM" id="Phobius"/>
    </source>
</evidence>
<dbReference type="PANTHER" id="PTHR34473:SF2">
    <property type="entry name" value="UPF0699 TRANSMEMBRANE PROTEIN YDBT"/>
    <property type="match status" value="1"/>
</dbReference>
<name>A0A1S1Q731_9ACTN</name>
<evidence type="ECO:0000256" key="1">
    <source>
        <dbReference type="SAM" id="MobiDB-lite"/>
    </source>
</evidence>
<dbReference type="PANTHER" id="PTHR34473">
    <property type="entry name" value="UPF0699 TRANSMEMBRANE PROTEIN YDBS"/>
    <property type="match status" value="1"/>
</dbReference>
<dbReference type="InterPro" id="IPR005182">
    <property type="entry name" value="YdbS-like_PH"/>
</dbReference>
<dbReference type="RefSeq" id="WP_071090806.1">
    <property type="nucleotide sequence ID" value="NZ_MBLM01000163.1"/>
</dbReference>
<feature type="region of interest" description="Disordered" evidence="1">
    <location>
        <begin position="418"/>
        <end position="458"/>
    </location>
</feature>
<gene>
    <name evidence="4" type="ORF">CC117_07905</name>
</gene>
<accession>A0A1S1Q731</accession>
<feature type="domain" description="YdbS-like PH" evidence="3">
    <location>
        <begin position="234"/>
        <end position="307"/>
    </location>
</feature>
<keyword evidence="2" id="KW-0472">Membrane</keyword>
<feature type="transmembrane region" description="Helical" evidence="2">
    <location>
        <begin position="47"/>
        <end position="69"/>
    </location>
</feature>
<evidence type="ECO:0000313" key="5">
    <source>
        <dbReference type="Proteomes" id="UP000179627"/>
    </source>
</evidence>
<evidence type="ECO:0000313" key="4">
    <source>
        <dbReference type="EMBL" id="OHV29281.1"/>
    </source>
</evidence>
<keyword evidence="2" id="KW-0812">Transmembrane</keyword>
<organism evidence="4 5">
    <name type="scientific">Parafrankia colletiae</name>
    <dbReference type="NCBI Taxonomy" id="573497"/>
    <lineage>
        <taxon>Bacteria</taxon>
        <taxon>Bacillati</taxon>
        <taxon>Actinomycetota</taxon>
        <taxon>Actinomycetes</taxon>
        <taxon>Frankiales</taxon>
        <taxon>Frankiaceae</taxon>
        <taxon>Parafrankia</taxon>
    </lineage>
</organism>
<dbReference type="InterPro" id="IPR014529">
    <property type="entry name" value="UCP026631"/>
</dbReference>
<evidence type="ECO:0000259" key="3">
    <source>
        <dbReference type="Pfam" id="PF03703"/>
    </source>
</evidence>